<comment type="caution">
    <text evidence="1">The sequence shown here is derived from an EMBL/GenBank/DDBJ whole genome shotgun (WGS) entry which is preliminary data.</text>
</comment>
<sequence>MDRKAANSVITAFISRIEKELGEAASIAKAARVCAKGGNTPKAIKIVMDIEDPARRAADMMKAILLIRHELLGDGPD</sequence>
<reference evidence="1" key="1">
    <citation type="submission" date="2020-02" db="EMBL/GenBank/DDBJ databases">
        <title>Draft genome sequence of Candidatus Afipia apatlaquensis IBT-C3, a potential strain for decolorization of textile dyes.</title>
        <authorList>
            <person name="Sanchez-Reyes A."/>
            <person name="Breton-Deval L."/>
            <person name="Mangelson H."/>
            <person name="Sanchez-Flores A."/>
        </authorList>
    </citation>
    <scope>NUCLEOTIDE SEQUENCE [LARGE SCALE GENOMIC DNA]</scope>
    <source>
        <strain evidence="1">IBT-C3</strain>
    </source>
</reference>
<keyword evidence="2" id="KW-1185">Reference proteome</keyword>
<dbReference type="EMBL" id="JAAMRR010000968">
    <property type="protein sequence ID" value="NGX97230.1"/>
    <property type="molecule type" value="Genomic_DNA"/>
</dbReference>
<dbReference type="Proteomes" id="UP000480266">
    <property type="component" value="Unassembled WGS sequence"/>
</dbReference>
<dbReference type="AlphaFoldDB" id="A0A7C9VKN1"/>
<organism evidence="1 2">
    <name type="scientific">Candidatus Afipia apatlaquensis</name>
    <dbReference type="NCBI Taxonomy" id="2712852"/>
    <lineage>
        <taxon>Bacteria</taxon>
        <taxon>Pseudomonadati</taxon>
        <taxon>Pseudomonadota</taxon>
        <taxon>Alphaproteobacteria</taxon>
        <taxon>Hyphomicrobiales</taxon>
        <taxon>Nitrobacteraceae</taxon>
        <taxon>Afipia</taxon>
    </lineage>
</organism>
<evidence type="ECO:0000313" key="1">
    <source>
        <dbReference type="EMBL" id="NGX97230.1"/>
    </source>
</evidence>
<protein>
    <submittedName>
        <fullName evidence="1">Uncharacterized protein</fullName>
    </submittedName>
</protein>
<accession>A0A7C9VKN1</accession>
<name>A0A7C9VKN1_9BRAD</name>
<gene>
    <name evidence="1" type="ORF">G4V63_19065</name>
</gene>
<proteinExistence type="predicted"/>
<evidence type="ECO:0000313" key="2">
    <source>
        <dbReference type="Proteomes" id="UP000480266"/>
    </source>
</evidence>